<protein>
    <submittedName>
        <fullName evidence="6">LysR family transcriptional regulator</fullName>
    </submittedName>
</protein>
<dbReference type="SUPFAM" id="SSF53850">
    <property type="entry name" value="Periplasmic binding protein-like II"/>
    <property type="match status" value="1"/>
</dbReference>
<dbReference type="InterPro" id="IPR005119">
    <property type="entry name" value="LysR_subst-bd"/>
</dbReference>
<dbReference type="InterPro" id="IPR036390">
    <property type="entry name" value="WH_DNA-bd_sf"/>
</dbReference>
<dbReference type="Gene3D" id="1.10.10.10">
    <property type="entry name" value="Winged helix-like DNA-binding domain superfamily/Winged helix DNA-binding domain"/>
    <property type="match status" value="1"/>
</dbReference>
<gene>
    <name evidence="6" type="ORF">AAA083_05185</name>
</gene>
<keyword evidence="7" id="KW-1185">Reference proteome</keyword>
<evidence type="ECO:0000256" key="1">
    <source>
        <dbReference type="ARBA" id="ARBA00009437"/>
    </source>
</evidence>
<keyword evidence="4" id="KW-0804">Transcription</keyword>
<dbReference type="EMBL" id="JBBNOP010000003">
    <property type="protein sequence ID" value="MEQ3362366.1"/>
    <property type="molecule type" value="Genomic_DNA"/>
</dbReference>
<feature type="domain" description="HTH lysR-type" evidence="5">
    <location>
        <begin position="8"/>
        <end position="59"/>
    </location>
</feature>
<organism evidence="6 7">
    <name type="scientific">Raoultibacter massiliensis</name>
    <dbReference type="NCBI Taxonomy" id="1852371"/>
    <lineage>
        <taxon>Bacteria</taxon>
        <taxon>Bacillati</taxon>
        <taxon>Actinomycetota</taxon>
        <taxon>Coriobacteriia</taxon>
        <taxon>Eggerthellales</taxon>
        <taxon>Eggerthellaceae</taxon>
        <taxon>Raoultibacter</taxon>
    </lineage>
</organism>
<evidence type="ECO:0000259" key="5">
    <source>
        <dbReference type="PROSITE" id="PS50931"/>
    </source>
</evidence>
<keyword evidence="2" id="KW-0805">Transcription regulation</keyword>
<evidence type="ECO:0000313" key="7">
    <source>
        <dbReference type="Proteomes" id="UP001487305"/>
    </source>
</evidence>
<dbReference type="Pfam" id="PF03466">
    <property type="entry name" value="LysR_substrate"/>
    <property type="match status" value="1"/>
</dbReference>
<dbReference type="PROSITE" id="PS50931">
    <property type="entry name" value="HTH_LYSR"/>
    <property type="match status" value="1"/>
</dbReference>
<proteinExistence type="inferred from homology"/>
<dbReference type="PANTHER" id="PTHR30346">
    <property type="entry name" value="TRANSCRIPTIONAL DUAL REGULATOR HCAR-RELATED"/>
    <property type="match status" value="1"/>
</dbReference>
<comment type="caution">
    <text evidence="6">The sequence shown here is derived from an EMBL/GenBank/DDBJ whole genome shotgun (WGS) entry which is preliminary data.</text>
</comment>
<dbReference type="SUPFAM" id="SSF46785">
    <property type="entry name" value="Winged helix' DNA-binding domain"/>
    <property type="match status" value="1"/>
</dbReference>
<dbReference type="InterPro" id="IPR036388">
    <property type="entry name" value="WH-like_DNA-bd_sf"/>
</dbReference>
<evidence type="ECO:0000256" key="3">
    <source>
        <dbReference type="ARBA" id="ARBA00023125"/>
    </source>
</evidence>
<reference evidence="6 7" key="1">
    <citation type="submission" date="2024-04" db="EMBL/GenBank/DDBJ databases">
        <title>Human intestinal bacterial collection.</title>
        <authorList>
            <person name="Pauvert C."/>
            <person name="Hitch T.C.A."/>
            <person name="Clavel T."/>
        </authorList>
    </citation>
    <scope>NUCLEOTIDE SEQUENCE [LARGE SCALE GENOMIC DNA]</scope>
    <source>
        <strain evidence="6 7">CLA-KB-H42</strain>
    </source>
</reference>
<dbReference type="Gene3D" id="3.40.190.290">
    <property type="match status" value="1"/>
</dbReference>
<dbReference type="Proteomes" id="UP001487305">
    <property type="component" value="Unassembled WGS sequence"/>
</dbReference>
<accession>A0ABV1JB98</accession>
<dbReference type="PRINTS" id="PR00039">
    <property type="entry name" value="HTHLYSR"/>
</dbReference>
<keyword evidence="3" id="KW-0238">DNA-binding</keyword>
<evidence type="ECO:0000256" key="2">
    <source>
        <dbReference type="ARBA" id="ARBA00023015"/>
    </source>
</evidence>
<sequence>MSSITKYHALLKAVECGSFTKAAAALDYSQSGISRMIADLESEWNISLLERSSARLSLTAEGLSVLPLVQEICNAETRLQDRIAELNGLEKGFIRIGTFSSVATHWLPNIIARFQNDYPGIEYELLLGDYEEIERWILDGRVDCGFLRLPVQSDLETEFLEQDRLLAVLPENHPLAEYAKLPIKALRDYPFMMLERENSSDVAELMERRGVEPDTQFITWDDYAILAMVEKGLGISILPELILKRIPYRLTLRELDVPAYRSICFAVRTMKNASPAVRKFKDYLVFRSDSSAG</sequence>
<evidence type="ECO:0000256" key="4">
    <source>
        <dbReference type="ARBA" id="ARBA00023163"/>
    </source>
</evidence>
<dbReference type="InterPro" id="IPR000847">
    <property type="entry name" value="LysR_HTH_N"/>
</dbReference>
<dbReference type="CDD" id="cd05466">
    <property type="entry name" value="PBP2_LTTR_substrate"/>
    <property type="match status" value="1"/>
</dbReference>
<dbReference type="Pfam" id="PF00126">
    <property type="entry name" value="HTH_1"/>
    <property type="match status" value="1"/>
</dbReference>
<name>A0ABV1JB98_9ACTN</name>
<comment type="similarity">
    <text evidence="1">Belongs to the LysR transcriptional regulatory family.</text>
</comment>
<dbReference type="PANTHER" id="PTHR30346:SF0">
    <property type="entry name" value="HCA OPERON TRANSCRIPTIONAL ACTIVATOR HCAR"/>
    <property type="match status" value="1"/>
</dbReference>
<dbReference type="RefSeq" id="WP_245874467.1">
    <property type="nucleotide sequence ID" value="NZ_JBBNOP010000003.1"/>
</dbReference>
<evidence type="ECO:0000313" key="6">
    <source>
        <dbReference type="EMBL" id="MEQ3362366.1"/>
    </source>
</evidence>